<feature type="transmembrane region" description="Helical" evidence="1">
    <location>
        <begin position="49"/>
        <end position="70"/>
    </location>
</feature>
<keyword evidence="1" id="KW-0812">Transmembrane</keyword>
<evidence type="ECO:0000313" key="3">
    <source>
        <dbReference type="Proteomes" id="UP000507163"/>
    </source>
</evidence>
<dbReference type="AlphaFoldDB" id="A0A1C6XNQ7"/>
<dbReference type="PANTHER" id="PTHR31735:SF1">
    <property type="entry name" value="VACUOLAR MEMBRANE PROTEIN YPL162C"/>
    <property type="match status" value="1"/>
</dbReference>
<keyword evidence="1" id="KW-0472">Membrane</keyword>
<name>A0A1C6XNQ7_PLACU</name>
<keyword evidence="1" id="KW-1133">Transmembrane helix</keyword>
<dbReference type="Proteomes" id="UP000507163">
    <property type="component" value="Chromosome 13"/>
</dbReference>
<accession>A0A1C6XNQ7</accession>
<dbReference type="GO" id="GO:0016020">
    <property type="term" value="C:membrane"/>
    <property type="evidence" value="ECO:0007669"/>
    <property type="project" value="TreeGrafter"/>
</dbReference>
<protein>
    <submittedName>
        <fullName evidence="2">Uncharacterized protein</fullName>
    </submittedName>
</protein>
<evidence type="ECO:0000256" key="1">
    <source>
        <dbReference type="SAM" id="Phobius"/>
    </source>
</evidence>
<feature type="transmembrane region" description="Helical" evidence="1">
    <location>
        <begin position="282"/>
        <end position="303"/>
    </location>
</feature>
<gene>
    <name evidence="2" type="ORF">PCHAJ_000417500</name>
</gene>
<dbReference type="PANTHER" id="PTHR31735">
    <property type="entry name" value="VACUOLAR MEMBRANE PROTEIN YPL162C"/>
    <property type="match status" value="1"/>
</dbReference>
<feature type="transmembrane region" description="Helical" evidence="1">
    <location>
        <begin position="323"/>
        <end position="343"/>
    </location>
</feature>
<organism evidence="2 3">
    <name type="scientific">Plasmodium chabaudi chabaudi</name>
    <dbReference type="NCBI Taxonomy" id="31271"/>
    <lineage>
        <taxon>Eukaryota</taxon>
        <taxon>Sar</taxon>
        <taxon>Alveolata</taxon>
        <taxon>Apicomplexa</taxon>
        <taxon>Aconoidasida</taxon>
        <taxon>Haemosporida</taxon>
        <taxon>Plasmodiidae</taxon>
        <taxon>Plasmodium</taxon>
        <taxon>Plasmodium (Vinckeia)</taxon>
    </lineage>
</organism>
<sequence>MDDHCYIMPGEFGLLVQGVLAASSISILIAKYIFEKPRRTLLHFFEDVALLLLGNTIIHFFNIFFSMYFFHRKFLQYIFQIDMDECAIYFMQVILDGTIGLYLQSKILDIFKVTKYFKFSFFHNKCKSIVRKKNNNLPRYPSFDLNNGSNDKQSTNDLIYNNTDTISTSPPNNNKTNNDGYTTNTNCNNIELTDLNSNSSNHNCEDDHRYPNENGINKIRTSIGYNNNEKFKSKNKLMSYNAELSNRELCINMDRKNNLKNDEIYMLNKKKNNNPINIIDNLILWISVILSAKFIVVFVFVLTSPISHIFTLYTISYIKDLRYRLIAIMIIIPFFFNFILYYISDIIIKKKREIK</sequence>
<dbReference type="Pfam" id="PF12400">
    <property type="entry name" value="STIMATE"/>
    <property type="match status" value="1"/>
</dbReference>
<evidence type="ECO:0000313" key="2">
    <source>
        <dbReference type="EMBL" id="SCM06394.1"/>
    </source>
</evidence>
<dbReference type="EMBL" id="LT608179">
    <property type="protein sequence ID" value="SCM06394.1"/>
    <property type="molecule type" value="Genomic_DNA"/>
</dbReference>
<proteinExistence type="predicted"/>
<dbReference type="InterPro" id="IPR022127">
    <property type="entry name" value="STIMATE/YPL162C"/>
</dbReference>
<reference evidence="2 3" key="1">
    <citation type="submission" date="2016-08" db="EMBL/GenBank/DDBJ databases">
        <authorList>
            <consortium name="Pathogen Informatics"/>
        </authorList>
    </citation>
    <scope>NUCLEOTIDE SEQUENCE [LARGE SCALE GENOMIC DNA]</scope>
    <source>
        <strain evidence="2 3">AJ</strain>
    </source>
</reference>
<feature type="transmembrane region" description="Helical" evidence="1">
    <location>
        <begin position="12"/>
        <end position="34"/>
    </location>
</feature>